<dbReference type="RefSeq" id="WP_203003706.1">
    <property type="nucleotide sequence ID" value="NZ_JADWYU010000101.1"/>
</dbReference>
<gene>
    <name evidence="3" type="ORF">I7412_25595</name>
</gene>
<dbReference type="Proteomes" id="UP000604475">
    <property type="component" value="Unassembled WGS sequence"/>
</dbReference>
<organism evidence="3 4">
    <name type="scientific">Frankia nepalensis</name>
    <dbReference type="NCBI Taxonomy" id="1836974"/>
    <lineage>
        <taxon>Bacteria</taxon>
        <taxon>Bacillati</taxon>
        <taxon>Actinomycetota</taxon>
        <taxon>Actinomycetes</taxon>
        <taxon>Frankiales</taxon>
        <taxon>Frankiaceae</taxon>
        <taxon>Frankia</taxon>
    </lineage>
</organism>
<feature type="transmembrane region" description="Helical" evidence="2">
    <location>
        <begin position="171"/>
        <end position="193"/>
    </location>
</feature>
<keyword evidence="4" id="KW-1185">Reference proteome</keyword>
<feature type="transmembrane region" description="Helical" evidence="2">
    <location>
        <begin position="27"/>
        <end position="49"/>
    </location>
</feature>
<proteinExistence type="predicted"/>
<evidence type="ECO:0000313" key="4">
    <source>
        <dbReference type="Proteomes" id="UP000604475"/>
    </source>
</evidence>
<feature type="transmembrane region" description="Helical" evidence="2">
    <location>
        <begin position="130"/>
        <end position="150"/>
    </location>
</feature>
<evidence type="ECO:0000313" key="3">
    <source>
        <dbReference type="EMBL" id="MBL7630473.1"/>
    </source>
</evidence>
<accession>A0A937RPX2</accession>
<name>A0A937RPX2_9ACTN</name>
<keyword evidence="2" id="KW-1133">Transmembrane helix</keyword>
<evidence type="ECO:0000256" key="1">
    <source>
        <dbReference type="SAM" id="MobiDB-lite"/>
    </source>
</evidence>
<reference evidence="3" key="1">
    <citation type="submission" date="2020-12" db="EMBL/GenBank/DDBJ databases">
        <title>Genomic characterization of non-nitrogen-fixing Frankia strains.</title>
        <authorList>
            <person name="Carlos-Shanley C."/>
            <person name="Guerra T."/>
            <person name="Hahn D."/>
        </authorList>
    </citation>
    <scope>NUCLEOTIDE SEQUENCE</scope>
    <source>
        <strain evidence="3">CN6</strain>
    </source>
</reference>
<feature type="region of interest" description="Disordered" evidence="1">
    <location>
        <begin position="267"/>
        <end position="299"/>
    </location>
</feature>
<comment type="caution">
    <text evidence="3">The sequence shown here is derived from an EMBL/GenBank/DDBJ whole genome shotgun (WGS) entry which is preliminary data.</text>
</comment>
<sequence>MPLRPLSISETLDGTFAAMRTNPGATLGLTAIPGAVINILSTLIAIAAQDASFVSYALLRLVLAGLTLGLIVLMSGVLAVVVAEASLGRKLGLGAAARRVAPRLPGLLALSVLVTLVVVLGLFTAGVVSVWLGILLCLAAPVYALEGGTVGEALSRSRYLMKGVWWRTLSILALAAVIAGVLVLVVAVPVGLLTLPSESTFTDPSGEPTTAGYVVQALGSLLAITIVTPVISGILAILYVDRRIRREGLDVALTRAATRAAPAAAAASAPVGPARPGTPDIPAPPAGSGGPAEPRGRWF</sequence>
<feature type="transmembrane region" description="Helical" evidence="2">
    <location>
        <begin position="213"/>
        <end position="240"/>
    </location>
</feature>
<dbReference type="AlphaFoldDB" id="A0A937RPX2"/>
<feature type="transmembrane region" description="Helical" evidence="2">
    <location>
        <begin position="104"/>
        <end position="124"/>
    </location>
</feature>
<keyword evidence="2" id="KW-0472">Membrane</keyword>
<evidence type="ECO:0008006" key="5">
    <source>
        <dbReference type="Google" id="ProtNLM"/>
    </source>
</evidence>
<dbReference type="EMBL" id="JAEACQ010000250">
    <property type="protein sequence ID" value="MBL7630473.1"/>
    <property type="molecule type" value="Genomic_DNA"/>
</dbReference>
<feature type="transmembrane region" description="Helical" evidence="2">
    <location>
        <begin position="61"/>
        <end position="83"/>
    </location>
</feature>
<evidence type="ECO:0000256" key="2">
    <source>
        <dbReference type="SAM" id="Phobius"/>
    </source>
</evidence>
<feature type="compositionally biased region" description="Low complexity" evidence="1">
    <location>
        <begin position="267"/>
        <end position="277"/>
    </location>
</feature>
<keyword evidence="2" id="KW-0812">Transmembrane</keyword>
<protein>
    <recommendedName>
        <fullName evidence="5">Glycerophosphoryl diester phosphodiesterase membrane domain-containing protein</fullName>
    </recommendedName>
</protein>